<dbReference type="Gene3D" id="3.30.230.10">
    <property type="match status" value="1"/>
</dbReference>
<organism evidence="2">
    <name type="scientific">marine sediment metagenome</name>
    <dbReference type="NCBI Taxonomy" id="412755"/>
    <lineage>
        <taxon>unclassified sequences</taxon>
        <taxon>metagenomes</taxon>
        <taxon>ecological metagenomes</taxon>
    </lineage>
</organism>
<accession>X1Q003</accession>
<name>X1Q003_9ZZZZ</name>
<dbReference type="GO" id="GO:0005524">
    <property type="term" value="F:ATP binding"/>
    <property type="evidence" value="ECO:0007669"/>
    <property type="project" value="InterPro"/>
</dbReference>
<dbReference type="GO" id="GO:0004252">
    <property type="term" value="F:serine-type endopeptidase activity"/>
    <property type="evidence" value="ECO:0007669"/>
    <property type="project" value="InterPro"/>
</dbReference>
<dbReference type="InterPro" id="IPR027065">
    <property type="entry name" value="Lon_Prtase"/>
</dbReference>
<dbReference type="EMBL" id="BARV01023419">
    <property type="protein sequence ID" value="GAI36534.1"/>
    <property type="molecule type" value="Genomic_DNA"/>
</dbReference>
<feature type="non-terminal residue" evidence="2">
    <location>
        <position position="1"/>
    </location>
</feature>
<feature type="non-terminal residue" evidence="2">
    <location>
        <position position="269"/>
    </location>
</feature>
<dbReference type="Pfam" id="PF05362">
    <property type="entry name" value="Lon_C"/>
    <property type="match status" value="1"/>
</dbReference>
<dbReference type="GO" id="GO:0004176">
    <property type="term" value="F:ATP-dependent peptidase activity"/>
    <property type="evidence" value="ECO:0007669"/>
    <property type="project" value="InterPro"/>
</dbReference>
<reference evidence="2" key="1">
    <citation type="journal article" date="2014" name="Front. Microbiol.">
        <title>High frequency of phylogenetically diverse reductive dehalogenase-homologous genes in deep subseafloor sedimentary metagenomes.</title>
        <authorList>
            <person name="Kawai M."/>
            <person name="Futagami T."/>
            <person name="Toyoda A."/>
            <person name="Takaki Y."/>
            <person name="Nishi S."/>
            <person name="Hori S."/>
            <person name="Arai W."/>
            <person name="Tsubouchi T."/>
            <person name="Morono Y."/>
            <person name="Uchiyama I."/>
            <person name="Ito T."/>
            <person name="Fujiyama A."/>
            <person name="Inagaki F."/>
            <person name="Takami H."/>
        </authorList>
    </citation>
    <scope>NUCLEOTIDE SEQUENCE</scope>
    <source>
        <strain evidence="2">Expedition CK06-06</strain>
    </source>
</reference>
<dbReference type="SUPFAM" id="SSF54211">
    <property type="entry name" value="Ribosomal protein S5 domain 2-like"/>
    <property type="match status" value="1"/>
</dbReference>
<dbReference type="InterPro" id="IPR020568">
    <property type="entry name" value="Ribosomal_Su5_D2-typ_SF"/>
</dbReference>
<dbReference type="PANTHER" id="PTHR10046">
    <property type="entry name" value="ATP DEPENDENT LON PROTEASE FAMILY MEMBER"/>
    <property type="match status" value="1"/>
</dbReference>
<comment type="caution">
    <text evidence="2">The sequence shown here is derived from an EMBL/GenBank/DDBJ whole genome shotgun (WGS) entry which is preliminary data.</text>
</comment>
<gene>
    <name evidence="2" type="ORF">S06H3_38424</name>
</gene>
<dbReference type="InterPro" id="IPR008269">
    <property type="entry name" value="Lon_proteolytic"/>
</dbReference>
<protein>
    <recommendedName>
        <fullName evidence="1">Lon proteolytic domain-containing protein</fullName>
    </recommendedName>
</protein>
<feature type="domain" description="Lon proteolytic" evidence="1">
    <location>
        <begin position="124"/>
        <end position="269"/>
    </location>
</feature>
<dbReference type="PROSITE" id="PS51786">
    <property type="entry name" value="LON_PROTEOLYTIC"/>
    <property type="match status" value="1"/>
</dbReference>
<dbReference type="Gene3D" id="1.10.8.60">
    <property type="match status" value="1"/>
</dbReference>
<dbReference type="AlphaFoldDB" id="X1Q003"/>
<dbReference type="Pfam" id="PF20436">
    <property type="entry name" value="LonB_AAA-LID"/>
    <property type="match status" value="1"/>
</dbReference>
<dbReference type="InterPro" id="IPR046843">
    <property type="entry name" value="LonB_AAA-LID"/>
</dbReference>
<proteinExistence type="predicted"/>
<dbReference type="GO" id="GO:0030163">
    <property type="term" value="P:protein catabolic process"/>
    <property type="evidence" value="ECO:0007669"/>
    <property type="project" value="InterPro"/>
</dbReference>
<evidence type="ECO:0000313" key="2">
    <source>
        <dbReference type="EMBL" id="GAI36534.1"/>
    </source>
</evidence>
<evidence type="ECO:0000259" key="1">
    <source>
        <dbReference type="PROSITE" id="PS51786"/>
    </source>
</evidence>
<dbReference type="GO" id="GO:0006508">
    <property type="term" value="P:proteolysis"/>
    <property type="evidence" value="ECO:0007669"/>
    <property type="project" value="InterPro"/>
</dbReference>
<dbReference type="InterPro" id="IPR014721">
    <property type="entry name" value="Ribsml_uS5_D2-typ_fold_subgr"/>
</dbReference>
<sequence>FSIKSDFGTEMDRTSAREKDLARFLRACGQESPNLLPFDPTGVARIIEYSSHLAGDQKKLSCEFGNLTAIVKEASYWAEDQGSPCVTEEHVRCALEKRDNRSNRIEEKIREMITRGQILVDTDGEVTGQVNGLAVLQMGNFTFGKPSRITANVFTGKDGIIDIEREAELGGHSHTKGIMILKGFLGERFARTRPLSLSASLTFEQSYSMIDGDSASSTELYALLSSLAGIPIHQGIAITGSVNQKGEIQPIGGVNEKIEGFFKVCKAEG</sequence>